<dbReference type="CDD" id="cd22701">
    <property type="entry name" value="FHA_FKH1-like"/>
    <property type="match status" value="1"/>
</dbReference>
<organism evidence="3 4">
    <name type="scientific">Albugo candida</name>
    <dbReference type="NCBI Taxonomy" id="65357"/>
    <lineage>
        <taxon>Eukaryota</taxon>
        <taxon>Sar</taxon>
        <taxon>Stramenopiles</taxon>
        <taxon>Oomycota</taxon>
        <taxon>Peronosporomycetes</taxon>
        <taxon>Albuginales</taxon>
        <taxon>Albuginaceae</taxon>
        <taxon>Albugo</taxon>
    </lineage>
</organism>
<dbReference type="GO" id="GO:0043565">
    <property type="term" value="F:sequence-specific DNA binding"/>
    <property type="evidence" value="ECO:0007669"/>
    <property type="project" value="TreeGrafter"/>
</dbReference>
<evidence type="ECO:0000313" key="3">
    <source>
        <dbReference type="EMBL" id="CCI44315.1"/>
    </source>
</evidence>
<accession>A0A024GCA3</accession>
<dbReference type="SUPFAM" id="SSF49879">
    <property type="entry name" value="SMAD/FHA domain"/>
    <property type="match status" value="1"/>
</dbReference>
<feature type="domain" description="FHA" evidence="2">
    <location>
        <begin position="52"/>
        <end position="113"/>
    </location>
</feature>
<dbReference type="PANTHER" id="PTHR21712">
    <property type="entry name" value="PRE-RRNA-PROCESSING PROTEIN FHL1"/>
    <property type="match status" value="1"/>
</dbReference>
<dbReference type="SMART" id="SM00240">
    <property type="entry name" value="FHA"/>
    <property type="match status" value="1"/>
</dbReference>
<evidence type="ECO:0000256" key="1">
    <source>
        <dbReference type="ARBA" id="ARBA00023242"/>
    </source>
</evidence>
<dbReference type="GO" id="GO:0005634">
    <property type="term" value="C:nucleus"/>
    <property type="evidence" value="ECO:0007669"/>
    <property type="project" value="TreeGrafter"/>
</dbReference>
<dbReference type="GO" id="GO:0060962">
    <property type="term" value="P:regulation of ribosomal protein gene transcription by RNA polymerase II"/>
    <property type="evidence" value="ECO:0007669"/>
    <property type="project" value="InterPro"/>
</dbReference>
<dbReference type="Gene3D" id="2.60.200.20">
    <property type="match status" value="1"/>
</dbReference>
<reference evidence="3 4" key="1">
    <citation type="submission" date="2012-05" db="EMBL/GenBank/DDBJ databases">
        <title>Recombination and specialization in a pathogen metapopulation.</title>
        <authorList>
            <person name="Gardiner A."/>
            <person name="Kemen E."/>
            <person name="Schultz-Larsen T."/>
            <person name="MacLean D."/>
            <person name="Van Oosterhout C."/>
            <person name="Jones J.D.G."/>
        </authorList>
    </citation>
    <scope>NUCLEOTIDE SEQUENCE [LARGE SCALE GENOMIC DNA]</scope>
    <source>
        <strain evidence="3 4">Ac Nc2</strain>
    </source>
</reference>
<proteinExistence type="predicted"/>
<dbReference type="OrthoDB" id="5954824at2759"/>
<dbReference type="Pfam" id="PF00498">
    <property type="entry name" value="FHA"/>
    <property type="match status" value="1"/>
</dbReference>
<dbReference type="InterPro" id="IPR000253">
    <property type="entry name" value="FHA_dom"/>
</dbReference>
<dbReference type="Proteomes" id="UP000053237">
    <property type="component" value="Unassembled WGS sequence"/>
</dbReference>
<protein>
    <recommendedName>
        <fullName evidence="2">FHA domain-containing protein</fullName>
    </recommendedName>
</protein>
<dbReference type="PANTHER" id="PTHR21712:SF29">
    <property type="entry name" value="PRE-RRNA-PROCESSING PROTEIN FHL1"/>
    <property type="match status" value="1"/>
</dbReference>
<name>A0A024GCA3_9STRA</name>
<gene>
    <name evidence="3" type="ORF">BN9_051240</name>
</gene>
<dbReference type="AlphaFoldDB" id="A0A024GCA3"/>
<comment type="caution">
    <text evidence="3">The sequence shown here is derived from an EMBL/GenBank/DDBJ whole genome shotgun (WGS) entry which is preliminary data.</text>
</comment>
<dbReference type="InterPro" id="IPR008984">
    <property type="entry name" value="SMAD_FHA_dom_sf"/>
</dbReference>
<keyword evidence="4" id="KW-1185">Reference proteome</keyword>
<dbReference type="STRING" id="65357.A0A024GCA3"/>
<dbReference type="InParanoid" id="A0A024GCA3"/>
<sequence>MAAHPNVPTIEEKRKSLEKYFTEKRPPLAYAKLSGRIADDQAFEALITHLPTELGRGPIVPSSGPVASGSRISLGEQKAISRQHAKILWNAEKCCFEMECLGKNGLFVNGSFIAKNQVIPLTSKTPIRIGPARLYFLQAIRSACSTMSAFKFLQRAFEKMEKVNLNRGRDQSHTPEEIMAQILEMFPRCEPEIGGKDHFQDVIIQYMEQDTQNFQCVTTGAVKRYTFKAQVTSVPATTSECPIASPVTSMIVPPTPIPTSTPLILPSNGPLPSLATMNPLNISHLLVPMSKKQRTEN</sequence>
<dbReference type="PROSITE" id="PS50006">
    <property type="entry name" value="FHA_DOMAIN"/>
    <property type="match status" value="1"/>
</dbReference>
<keyword evidence="1" id="KW-0539">Nucleus</keyword>
<dbReference type="InterPro" id="IPR045178">
    <property type="entry name" value="Fhl1/FHA1"/>
</dbReference>
<evidence type="ECO:0000259" key="2">
    <source>
        <dbReference type="PROSITE" id="PS50006"/>
    </source>
</evidence>
<evidence type="ECO:0000313" key="4">
    <source>
        <dbReference type="Proteomes" id="UP000053237"/>
    </source>
</evidence>
<dbReference type="EMBL" id="CAIX01000068">
    <property type="protein sequence ID" value="CCI44315.1"/>
    <property type="molecule type" value="Genomic_DNA"/>
</dbReference>